<sequence>NMPAPEQTPLEEGLQQTTQESSTSPGMETEATATTILASVKEQELQFQRLTRELEVERQIVASQLERCRLGAESPSVASTSSTEKSFPWRSTDLSNTGVNKLRTSESVHIPSYHVGTEPEQGSLYSPEQTSLHERSVGNSRSSTQMNSYSDSGYQEVGSFHNTQNLGKGENRQQHSFAGTNNNHLVRSSRAEGQALVQTSSNTAANRAMRRVSSVPSRTQSPSYVSTAGVSPSRGSLRTSLGSGYGSPSVTESRSLSSNVFSSTTLPVQRAASPFATQRPASPVAVRRIGSVTSRQSTNPNGGTPQYQPSVRVGSPLSLNDTQSRVASPPQTQPGSSSPKRSGMTAVPQHLGSTLQRTLHDIEQYAQQYDIYERMVPPRPDSLTGLRSSYASQHSQLGQELRSTVSPDLHITPIYEGRTYYSPVYHSPSHGTADVHQGSQTALYRTGSGVGNLQRSSSQRSTLTYQRNNYALNTTATYAEPYRSLHYRLSESGYNRMQHAAPADDEFAWRDPELPEVIHMLQHQFPSVQANAAAYLQHLCFGDNKVKTEVCRLGGIKHLVDLLDHRVLEVQKNACGALRNLVYGKSTDENKIAMKNVGGIPALLRLLRKSIDAEVRELVTGVLWNLSSCDAVKMTIIRDALSTLTNTVIVPHSGWNNSSFDDDHKIKFQTSLVLRNTTGCLRNLSSAGEEARKQMRSCEGLVDSLLYVIHTCVNTSDYDSKWDGVGPIPGLSKSPKGVEMLWHPSVVKPYLTLLAESSNPATLEGSAGSLQNLSAGNWKFAAYIRAAVRKEKGLPILVELLRMDNDRVVSSVATALRNMALDVRNKELIGKYAMRDLVNRLPGGNGPNILSDDTVAAICCALHEVTSKNMENAKALADTGGIEKLVNITKGRGDRSSLKVVKAAAQVLNTLWQYRDLRSIYKKDGWNQNHFITPVSTLERDRFKSHPSLSTTNQQMSPVIQSVGSTSSSPALLGIRDPRSEYDRTQTSMQYYNSQGDGIAHKDIYTGSSKPSPIYISSYSSPARDQNRRLQHQQLYYSQDDSNRKNYDTYRLYLQSPHSYEDPYFDDRVHFPTTADYTTQYGLKSTTNYVDFYSTRRPSYRAEQYPGSPDSWV</sequence>
<feature type="repeat" description="ARM" evidence="6">
    <location>
        <begin position="598"/>
        <end position="641"/>
    </location>
</feature>
<evidence type="ECO:0000313" key="9">
    <source>
        <dbReference type="Proteomes" id="UP001142489"/>
    </source>
</evidence>
<keyword evidence="5" id="KW-0965">Cell junction</keyword>
<evidence type="ECO:0000256" key="5">
    <source>
        <dbReference type="ARBA" id="ARBA00022949"/>
    </source>
</evidence>
<evidence type="ECO:0000256" key="7">
    <source>
        <dbReference type="SAM" id="MobiDB-lite"/>
    </source>
</evidence>
<feature type="compositionally biased region" description="Polar residues" evidence="7">
    <location>
        <begin position="14"/>
        <end position="30"/>
    </location>
</feature>
<dbReference type="FunFam" id="1.25.10.10:FF:001492">
    <property type="entry name" value="Catenin (cadherin-associated protein), delta 2b"/>
    <property type="match status" value="1"/>
</dbReference>
<dbReference type="Pfam" id="PF00514">
    <property type="entry name" value="Arm"/>
    <property type="match status" value="3"/>
</dbReference>
<dbReference type="OrthoDB" id="3245100at2759"/>
<feature type="compositionally biased region" description="Polar residues" evidence="7">
    <location>
        <begin position="214"/>
        <end position="230"/>
    </location>
</feature>
<dbReference type="EMBL" id="JAPFRF010000001">
    <property type="protein sequence ID" value="KAJ7345726.1"/>
    <property type="molecule type" value="Genomic_DNA"/>
</dbReference>
<evidence type="ECO:0000256" key="1">
    <source>
        <dbReference type="ARBA" id="ARBA00004282"/>
    </source>
</evidence>
<dbReference type="GO" id="GO:0098609">
    <property type="term" value="P:cell-cell adhesion"/>
    <property type="evidence" value="ECO:0007669"/>
    <property type="project" value="InterPro"/>
</dbReference>
<dbReference type="GO" id="GO:0005737">
    <property type="term" value="C:cytoplasm"/>
    <property type="evidence" value="ECO:0007669"/>
    <property type="project" value="TreeGrafter"/>
</dbReference>
<feature type="compositionally biased region" description="Low complexity" evidence="7">
    <location>
        <begin position="328"/>
        <end position="339"/>
    </location>
</feature>
<dbReference type="InterPro" id="IPR016024">
    <property type="entry name" value="ARM-type_fold"/>
</dbReference>
<evidence type="ECO:0000256" key="4">
    <source>
        <dbReference type="ARBA" id="ARBA00022889"/>
    </source>
</evidence>
<feature type="compositionally biased region" description="Polar residues" evidence="7">
    <location>
        <begin position="947"/>
        <end position="970"/>
    </location>
</feature>
<proteinExistence type="inferred from homology"/>
<name>A0A9Q0Y986_9SAUR</name>
<organism evidence="8 9">
    <name type="scientific">Phrynocephalus forsythii</name>
    <dbReference type="NCBI Taxonomy" id="171643"/>
    <lineage>
        <taxon>Eukaryota</taxon>
        <taxon>Metazoa</taxon>
        <taxon>Chordata</taxon>
        <taxon>Craniata</taxon>
        <taxon>Vertebrata</taxon>
        <taxon>Euteleostomi</taxon>
        <taxon>Lepidosauria</taxon>
        <taxon>Squamata</taxon>
        <taxon>Bifurcata</taxon>
        <taxon>Unidentata</taxon>
        <taxon>Episquamata</taxon>
        <taxon>Toxicofera</taxon>
        <taxon>Iguania</taxon>
        <taxon>Acrodonta</taxon>
        <taxon>Agamidae</taxon>
        <taxon>Agaminae</taxon>
        <taxon>Phrynocephalus</taxon>
    </lineage>
</organism>
<dbReference type="SUPFAM" id="SSF48371">
    <property type="entry name" value="ARM repeat"/>
    <property type="match status" value="1"/>
</dbReference>
<keyword evidence="4" id="KW-0130">Cell adhesion</keyword>
<accession>A0A9Q0Y986</accession>
<evidence type="ECO:0000256" key="6">
    <source>
        <dbReference type="PROSITE-ProRule" id="PRU00259"/>
    </source>
</evidence>
<dbReference type="Gene3D" id="1.25.10.10">
    <property type="entry name" value="Leucine-rich Repeat Variant"/>
    <property type="match status" value="2"/>
</dbReference>
<evidence type="ECO:0000256" key="3">
    <source>
        <dbReference type="ARBA" id="ARBA00022737"/>
    </source>
</evidence>
<dbReference type="GO" id="GO:0005886">
    <property type="term" value="C:plasma membrane"/>
    <property type="evidence" value="ECO:0007669"/>
    <property type="project" value="TreeGrafter"/>
</dbReference>
<feature type="repeat" description="ARM" evidence="6">
    <location>
        <begin position="554"/>
        <end position="589"/>
    </location>
</feature>
<gene>
    <name evidence="8" type="ORF">JRQ81_001676</name>
</gene>
<feature type="non-terminal residue" evidence="8">
    <location>
        <position position="1113"/>
    </location>
</feature>
<feature type="compositionally biased region" description="Low complexity" evidence="7">
    <location>
        <begin position="231"/>
        <end position="242"/>
    </location>
</feature>
<dbReference type="InterPro" id="IPR028435">
    <property type="entry name" value="Plakophilin/d_Catenin"/>
</dbReference>
<dbReference type="InterPro" id="IPR000225">
    <property type="entry name" value="Armadillo"/>
</dbReference>
<reference evidence="8" key="1">
    <citation type="journal article" date="2023" name="DNA Res.">
        <title>Chromosome-level genome assembly of Phrynocephalus forsythii using third-generation DNA sequencing and Hi-C analysis.</title>
        <authorList>
            <person name="Qi Y."/>
            <person name="Zhao W."/>
            <person name="Zhao Y."/>
            <person name="Niu C."/>
            <person name="Cao S."/>
            <person name="Zhang Y."/>
        </authorList>
    </citation>
    <scope>NUCLEOTIDE SEQUENCE</scope>
    <source>
        <tissue evidence="8">Muscle</tissue>
    </source>
</reference>
<evidence type="ECO:0000313" key="8">
    <source>
        <dbReference type="EMBL" id="KAJ7345726.1"/>
    </source>
</evidence>
<feature type="region of interest" description="Disordered" evidence="7">
    <location>
        <begin position="291"/>
        <end position="348"/>
    </location>
</feature>
<feature type="compositionally biased region" description="Polar residues" evidence="7">
    <location>
        <begin position="291"/>
        <end position="309"/>
    </location>
</feature>
<keyword evidence="3" id="KW-0677">Repeat</keyword>
<dbReference type="GO" id="GO:0005634">
    <property type="term" value="C:nucleus"/>
    <property type="evidence" value="ECO:0007669"/>
    <property type="project" value="TreeGrafter"/>
</dbReference>
<dbReference type="AlphaFoldDB" id="A0A9Q0Y986"/>
<comment type="subcellular location">
    <subcellularLocation>
        <location evidence="1">Cell junction</location>
    </subcellularLocation>
</comment>
<protein>
    <recommendedName>
        <fullName evidence="10">Plakophilin 4</fullName>
    </recommendedName>
</protein>
<feature type="region of interest" description="Disordered" evidence="7">
    <location>
        <begin position="200"/>
        <end position="256"/>
    </location>
</feature>
<dbReference type="GO" id="GO:0005912">
    <property type="term" value="C:adherens junction"/>
    <property type="evidence" value="ECO:0007669"/>
    <property type="project" value="TreeGrafter"/>
</dbReference>
<feature type="repeat" description="ARM" evidence="6">
    <location>
        <begin position="792"/>
        <end position="829"/>
    </location>
</feature>
<feature type="compositionally biased region" description="Polar residues" evidence="7">
    <location>
        <begin position="317"/>
        <end position="326"/>
    </location>
</feature>
<evidence type="ECO:0000256" key="2">
    <source>
        <dbReference type="ARBA" id="ARBA00005462"/>
    </source>
</evidence>
<dbReference type="PROSITE" id="PS50176">
    <property type="entry name" value="ARM_REPEAT"/>
    <property type="match status" value="3"/>
</dbReference>
<feature type="region of interest" description="Disordered" evidence="7">
    <location>
        <begin position="1"/>
        <end position="30"/>
    </location>
</feature>
<dbReference type="SMART" id="SM00185">
    <property type="entry name" value="ARM"/>
    <property type="match status" value="6"/>
</dbReference>
<dbReference type="PANTHER" id="PTHR10372">
    <property type="entry name" value="PLAKOPHILLIN-RELATED"/>
    <property type="match status" value="1"/>
</dbReference>
<dbReference type="PANTHER" id="PTHR10372:SF8">
    <property type="entry name" value="PLAKOPHILIN-4"/>
    <property type="match status" value="1"/>
</dbReference>
<evidence type="ECO:0008006" key="10">
    <source>
        <dbReference type="Google" id="ProtNLM"/>
    </source>
</evidence>
<feature type="region of interest" description="Disordered" evidence="7">
    <location>
        <begin position="947"/>
        <end position="974"/>
    </location>
</feature>
<comment type="caution">
    <text evidence="8">The sequence shown here is derived from an EMBL/GenBank/DDBJ whole genome shotgun (WGS) entry which is preliminary data.</text>
</comment>
<keyword evidence="9" id="KW-1185">Reference proteome</keyword>
<dbReference type="Proteomes" id="UP001142489">
    <property type="component" value="Unassembled WGS sequence"/>
</dbReference>
<comment type="similarity">
    <text evidence="2">Belongs to the beta-catenin family.</text>
</comment>
<dbReference type="InterPro" id="IPR011989">
    <property type="entry name" value="ARM-like"/>
</dbReference>